<organism evidence="1 2">
    <name type="scientific">Sediminivirga luteola</name>
    <dbReference type="NCBI Taxonomy" id="1774748"/>
    <lineage>
        <taxon>Bacteria</taxon>
        <taxon>Bacillati</taxon>
        <taxon>Actinomycetota</taxon>
        <taxon>Actinomycetes</taxon>
        <taxon>Micrococcales</taxon>
        <taxon>Brevibacteriaceae</taxon>
        <taxon>Sediminivirga</taxon>
    </lineage>
</organism>
<dbReference type="RefSeq" id="WP_188551636.1">
    <property type="nucleotide sequence ID" value="NZ_BMFY01000015.1"/>
</dbReference>
<evidence type="ECO:0000313" key="2">
    <source>
        <dbReference type="Proteomes" id="UP000616114"/>
    </source>
</evidence>
<reference evidence="1" key="1">
    <citation type="journal article" date="2014" name="Int. J. Syst. Evol. Microbiol.">
        <title>Complete genome sequence of Corynebacterium casei LMG S-19264T (=DSM 44701T), isolated from a smear-ripened cheese.</title>
        <authorList>
            <consortium name="US DOE Joint Genome Institute (JGI-PGF)"/>
            <person name="Walter F."/>
            <person name="Albersmeier A."/>
            <person name="Kalinowski J."/>
            <person name="Ruckert C."/>
        </authorList>
    </citation>
    <scope>NUCLEOTIDE SEQUENCE</scope>
    <source>
        <strain evidence="1">CGMCC 1.12785</strain>
    </source>
</reference>
<evidence type="ECO:0008006" key="3">
    <source>
        <dbReference type="Google" id="ProtNLM"/>
    </source>
</evidence>
<comment type="caution">
    <text evidence="1">The sequence shown here is derived from an EMBL/GenBank/DDBJ whole genome shotgun (WGS) entry which is preliminary data.</text>
</comment>
<evidence type="ECO:0000313" key="1">
    <source>
        <dbReference type="EMBL" id="GGA24307.1"/>
    </source>
</evidence>
<name>A0A8J2XK14_9MICO</name>
<dbReference type="Proteomes" id="UP000616114">
    <property type="component" value="Unassembled WGS sequence"/>
</dbReference>
<dbReference type="AlphaFoldDB" id="A0A8J2XK14"/>
<reference evidence="1" key="2">
    <citation type="submission" date="2020-09" db="EMBL/GenBank/DDBJ databases">
        <authorList>
            <person name="Sun Q."/>
            <person name="Zhou Y."/>
        </authorList>
    </citation>
    <scope>NUCLEOTIDE SEQUENCE</scope>
    <source>
        <strain evidence="1">CGMCC 1.12785</strain>
    </source>
</reference>
<accession>A0A8J2XK14</accession>
<dbReference type="EMBL" id="BMFY01000015">
    <property type="protein sequence ID" value="GGA24307.1"/>
    <property type="molecule type" value="Genomic_DNA"/>
</dbReference>
<keyword evidence="2" id="KW-1185">Reference proteome</keyword>
<proteinExistence type="predicted"/>
<sequence>MLRSLASIALAAGAGYGVARTVMVLRGALPGSARLERPNHRGDTVTLLEGPAYAAGALAGIAAGTDGRVAAAAATATSCAAVLGAVDDLADRGDSKGFRGHLRALSEGRVTTGLLKVAGIGAAGLGASAILLTGGRPPAARASGAVAGAADVLVSGALIAGSANLVNLLDLRPGRALKAGYLAILASGGGLRPAPLVAAAAGAGAAVLPDDLAGRSMLGDCGANALGALLGVHAVLSRTPRSRAVLLAGIVAATAASERISFTRVIESTPVLRELDALGR</sequence>
<protein>
    <recommendedName>
        <fullName evidence="3">UDP-N-acetylmuramyl pentapeptide phosphotransferase/UDP-N-acetylglucosamine-1-phosphate transferase</fullName>
    </recommendedName>
</protein>
<gene>
    <name evidence="1" type="ORF">GCM10011333_29140</name>
</gene>